<dbReference type="SUPFAM" id="SSF46785">
    <property type="entry name" value="Winged helix' DNA-binding domain"/>
    <property type="match status" value="1"/>
</dbReference>
<dbReference type="InterPro" id="IPR036390">
    <property type="entry name" value="WH_DNA-bd_sf"/>
</dbReference>
<dbReference type="Gene3D" id="2.60.40.1120">
    <property type="entry name" value="Carboxypeptidase-like, regulatory domain"/>
    <property type="match status" value="1"/>
</dbReference>
<gene>
    <name evidence="3" type="ORF">DU73_10570</name>
</gene>
<keyword evidence="1" id="KW-0472">Membrane</keyword>
<dbReference type="Gene3D" id="1.10.10.10">
    <property type="entry name" value="Winged helix-like DNA-binding domain superfamily/Winged helix DNA-binding domain"/>
    <property type="match status" value="1"/>
</dbReference>
<evidence type="ECO:0000313" key="3">
    <source>
        <dbReference type="EMBL" id="KKH66259.1"/>
    </source>
</evidence>
<dbReference type="Pfam" id="PF24034">
    <property type="entry name" value="DUF7343"/>
    <property type="match status" value="1"/>
</dbReference>
<dbReference type="InterPro" id="IPR055767">
    <property type="entry name" value="DUF7343"/>
</dbReference>
<feature type="non-terminal residue" evidence="3">
    <location>
        <position position="314"/>
    </location>
</feature>
<reference evidence="3" key="1">
    <citation type="journal article" date="2015" name="ISME J.">
        <title>Genomic and phenotypic differentiation among Methanosarcina mazei populations from Columbia River sediment.</title>
        <authorList>
            <person name="Youngblut N.D."/>
            <person name="Wirth J.S."/>
            <person name="Henriksen J.R."/>
            <person name="Smith M."/>
            <person name="Simon H."/>
            <person name="Metcalf W.W."/>
            <person name="Whitaker R.J."/>
        </authorList>
    </citation>
    <scope>NUCLEOTIDE SEQUENCE [LARGE SCALE GENOMIC DNA]</scope>
    <source>
        <strain evidence="3">1.H.A.2.8</strain>
    </source>
</reference>
<protein>
    <recommendedName>
        <fullName evidence="2">DUF7343 domain-containing protein</fullName>
    </recommendedName>
</protein>
<keyword evidence="1" id="KW-0812">Transmembrane</keyword>
<feature type="transmembrane region" description="Helical" evidence="1">
    <location>
        <begin position="152"/>
        <end position="178"/>
    </location>
</feature>
<evidence type="ECO:0000259" key="2">
    <source>
        <dbReference type="Pfam" id="PF24034"/>
    </source>
</evidence>
<dbReference type="EMBL" id="JJQP01000137">
    <property type="protein sequence ID" value="KKH66259.1"/>
    <property type="molecule type" value="Genomic_DNA"/>
</dbReference>
<dbReference type="SUPFAM" id="SSF49464">
    <property type="entry name" value="Carboxypeptidase regulatory domain-like"/>
    <property type="match status" value="1"/>
</dbReference>
<keyword evidence="1" id="KW-1133">Transmembrane helix</keyword>
<dbReference type="InterPro" id="IPR036388">
    <property type="entry name" value="WH-like_DNA-bd_sf"/>
</dbReference>
<feature type="domain" description="DUF7343" evidence="2">
    <location>
        <begin position="251"/>
        <end position="297"/>
    </location>
</feature>
<dbReference type="InterPro" id="IPR008969">
    <property type="entry name" value="CarboxyPept-like_regulatory"/>
</dbReference>
<evidence type="ECO:0000256" key="1">
    <source>
        <dbReference type="SAM" id="Phobius"/>
    </source>
</evidence>
<accession>A0A0F8RZ51</accession>
<proteinExistence type="predicted"/>
<dbReference type="AlphaFoldDB" id="A0A0F8RZ51"/>
<organism evidence="3">
    <name type="scientific">Methanosarcina mazei</name>
    <name type="common">Methanosarcina frisia</name>
    <dbReference type="NCBI Taxonomy" id="2209"/>
    <lineage>
        <taxon>Archaea</taxon>
        <taxon>Methanobacteriati</taxon>
        <taxon>Methanobacteriota</taxon>
        <taxon>Stenosarchaea group</taxon>
        <taxon>Methanomicrobia</taxon>
        <taxon>Methanosarcinales</taxon>
        <taxon>Methanosarcinaceae</taxon>
        <taxon>Methanosarcina</taxon>
    </lineage>
</organism>
<sequence>MNLRVYIICIGVLLVLGLSGLASGVPFMEDKNTTIATVHGVTYAWDTLEPVNDTVIDVNSNPPQSIVAKDGAYSFELTPGDYTIKASYYENNSLIYSKETTIEIEDEGSYVLDLLLYPVSDKRATETVAAKMNSNGAVAGGQTKNIFSIISYLPVAIALFLPVAIVVAIVLFLLGGVYEITKKYTKRNEKRSQQGKINISGLLVKALTRPTYSGVNPVGEEPMIEPVIESGENSVIEANALKNEPLTPELNDVLNIIRGNKGRITQKDLRGRLKYSEVKVSLLLSELEKRGLIKKFKNCLLYTSPSPRDRTRSR</sequence>
<name>A0A0F8RZ51_METMZ</name>
<comment type="caution">
    <text evidence="3">The sequence shown here is derived from an EMBL/GenBank/DDBJ whole genome shotgun (WGS) entry which is preliminary data.</text>
</comment>